<dbReference type="RefSeq" id="WP_012878733.1">
    <property type="nucleotide sequence ID" value="NC_013530.1"/>
</dbReference>
<organism evidence="1 2">
    <name type="scientific">Xylanimonas cellulosilytica (strain DSM 15894 / JCM 12276 / CECT 5975 / KCTC 9989 / LMG 20990 / NBRC 107835 / XIL07)</name>
    <dbReference type="NCBI Taxonomy" id="446471"/>
    <lineage>
        <taxon>Bacteria</taxon>
        <taxon>Bacillati</taxon>
        <taxon>Actinomycetota</taxon>
        <taxon>Actinomycetes</taxon>
        <taxon>Micrococcales</taxon>
        <taxon>Promicromonosporaceae</taxon>
        <taxon>Xylanimonas</taxon>
    </lineage>
</organism>
<name>D1BTL2_XYLCX</name>
<dbReference type="AlphaFoldDB" id="D1BTL2"/>
<accession>D1BTL2</accession>
<proteinExistence type="predicted"/>
<dbReference type="HOGENOM" id="CLU_2037178_0_0_11"/>
<dbReference type="OrthoDB" id="9860708at2"/>
<dbReference type="KEGG" id="xce:Xcel_1972"/>
<evidence type="ECO:0000313" key="2">
    <source>
        <dbReference type="Proteomes" id="UP000002255"/>
    </source>
</evidence>
<gene>
    <name evidence="1" type="ordered locus">Xcel_1972</name>
</gene>
<dbReference type="EMBL" id="CP001821">
    <property type="protein sequence ID" value="ACZ30991.1"/>
    <property type="molecule type" value="Genomic_DNA"/>
</dbReference>
<protein>
    <submittedName>
        <fullName evidence="1">Uncharacterized protein</fullName>
    </submittedName>
</protein>
<sequence>MDGIDLALAKLDSALGNVGAESHAALLKAPSGSPVSPEVRREARAAARSGDKLGAVRLLVVAAVKARASVPVGVLDDIEARVAELDGDAADGVREAIAEALAVLRNPPPEPKRGLFGFLRR</sequence>
<keyword evidence="2" id="KW-1185">Reference proteome</keyword>
<evidence type="ECO:0000313" key="1">
    <source>
        <dbReference type="EMBL" id="ACZ30991.1"/>
    </source>
</evidence>
<reference evidence="1 2" key="2">
    <citation type="journal article" date="2010" name="Stand. Genomic Sci.">
        <title>Complete genome sequence of Xylanimonas cellulosilytica type strain (XIL07).</title>
        <authorList>
            <person name="Foster B."/>
            <person name="Pukall R."/>
            <person name="Abt B."/>
            <person name="Nolan M."/>
            <person name="Glavina Del Rio T."/>
            <person name="Chen F."/>
            <person name="Lucas S."/>
            <person name="Tice H."/>
            <person name="Pitluck S."/>
            <person name="Cheng J.-F."/>
            <person name="Chertkov O."/>
            <person name="Brettin T."/>
            <person name="Han C."/>
            <person name="Detter J.C."/>
            <person name="Bruce D."/>
            <person name="Goodwin L."/>
            <person name="Ivanova N."/>
            <person name="Mavromatis K."/>
            <person name="Pati A."/>
            <person name="Mikhailova N."/>
            <person name="Chen A."/>
            <person name="Palaniappan K."/>
            <person name="Land M."/>
            <person name="Hauser L."/>
            <person name="Chang Y.-J."/>
            <person name="Jeffries C.D."/>
            <person name="Chain P."/>
            <person name="Rohde M."/>
            <person name="Goeker M."/>
            <person name="Bristow J."/>
            <person name="Eisen J.A."/>
            <person name="Markowitz V."/>
            <person name="Hugenholtz P."/>
            <person name="Kyrpides N.C."/>
            <person name="Klenk H.-P."/>
            <person name="Lapidus A."/>
        </authorList>
    </citation>
    <scope>NUCLEOTIDE SEQUENCE [LARGE SCALE GENOMIC DNA]</scope>
    <source>
        <strain evidence="2">DSM 15894 / CECT 5975 / LMG 20990 / XIL07</strain>
    </source>
</reference>
<reference evidence="2" key="1">
    <citation type="submission" date="2009-11" db="EMBL/GenBank/DDBJ databases">
        <title>The complete chromosome of Xylanimonas cellulosilytica DSM 15894.</title>
        <authorList>
            <consortium name="US DOE Joint Genome Institute (JGI-PGF)"/>
            <person name="Lucas S."/>
            <person name="Copeland A."/>
            <person name="Lapidus A."/>
            <person name="Glavina del Rio T."/>
            <person name="Dalin E."/>
            <person name="Tice H."/>
            <person name="Bruce D."/>
            <person name="Goodwin L."/>
            <person name="Pitluck S."/>
            <person name="Kyrpides N."/>
            <person name="Mavromatis K."/>
            <person name="Ivanova N."/>
            <person name="Mikhailova N."/>
            <person name="Foster B."/>
            <person name="Clum A."/>
            <person name="Brettin T."/>
            <person name="Detter J.C."/>
            <person name="Han C."/>
            <person name="Larimer F."/>
            <person name="Land M."/>
            <person name="Hauser L."/>
            <person name="Markowitz V."/>
            <person name="Cheng J.F."/>
            <person name="Hugenholtz P."/>
            <person name="Woyke T."/>
            <person name="Wu D."/>
            <person name="Gehrich-Schroeter G."/>
            <person name="Schneider S."/>
            <person name="Pukall S.R."/>
            <person name="Klenk H.P."/>
            <person name="Eisen J.A."/>
        </authorList>
    </citation>
    <scope>NUCLEOTIDE SEQUENCE [LARGE SCALE GENOMIC DNA]</scope>
    <source>
        <strain evidence="2">DSM 15894 / CECT 5975 / LMG 20990 / XIL07</strain>
    </source>
</reference>
<dbReference type="Proteomes" id="UP000002255">
    <property type="component" value="Chromosome"/>
</dbReference>